<feature type="chain" id="PRO_5035237837" description="F5/8 type C domain-containing protein" evidence="1">
    <location>
        <begin position="25"/>
        <end position="721"/>
    </location>
</feature>
<dbReference type="InterPro" id="IPR013780">
    <property type="entry name" value="Glyco_hydro_b"/>
</dbReference>
<dbReference type="Gene3D" id="2.60.40.1180">
    <property type="entry name" value="Golgi alpha-mannosidase II"/>
    <property type="match status" value="1"/>
</dbReference>
<evidence type="ECO:0000256" key="1">
    <source>
        <dbReference type="SAM" id="SignalP"/>
    </source>
</evidence>
<dbReference type="Gene3D" id="3.20.20.80">
    <property type="entry name" value="Glycosidases"/>
    <property type="match status" value="1"/>
</dbReference>
<keyword evidence="3" id="KW-1185">Reference proteome</keyword>
<gene>
    <name evidence="2" type="ORF">Val02_89880</name>
</gene>
<evidence type="ECO:0008006" key="4">
    <source>
        <dbReference type="Google" id="ProtNLM"/>
    </source>
</evidence>
<dbReference type="Gene3D" id="2.60.120.260">
    <property type="entry name" value="Galactose-binding domain-like"/>
    <property type="match status" value="1"/>
</dbReference>
<dbReference type="EMBL" id="BOPF01000064">
    <property type="protein sequence ID" value="GIJ52102.1"/>
    <property type="molecule type" value="Genomic_DNA"/>
</dbReference>
<name>A0A8J3YX19_9ACTN</name>
<evidence type="ECO:0000313" key="3">
    <source>
        <dbReference type="Proteomes" id="UP000619260"/>
    </source>
</evidence>
<dbReference type="Proteomes" id="UP000619260">
    <property type="component" value="Unassembled WGS sequence"/>
</dbReference>
<organism evidence="2 3">
    <name type="scientific">Virgisporangium aliadipatigenens</name>
    <dbReference type="NCBI Taxonomy" id="741659"/>
    <lineage>
        <taxon>Bacteria</taxon>
        <taxon>Bacillati</taxon>
        <taxon>Actinomycetota</taxon>
        <taxon>Actinomycetes</taxon>
        <taxon>Micromonosporales</taxon>
        <taxon>Micromonosporaceae</taxon>
        <taxon>Virgisporangium</taxon>
    </lineage>
</organism>
<dbReference type="InterPro" id="IPR017853">
    <property type="entry name" value="GH"/>
</dbReference>
<dbReference type="SUPFAM" id="SSF51445">
    <property type="entry name" value="(Trans)glycosidases"/>
    <property type="match status" value="1"/>
</dbReference>
<proteinExistence type="predicted"/>
<comment type="caution">
    <text evidence="2">The sequence shown here is derived from an EMBL/GenBank/DDBJ whole genome shotgun (WGS) entry which is preliminary data.</text>
</comment>
<feature type="signal peptide" evidence="1">
    <location>
        <begin position="1"/>
        <end position="24"/>
    </location>
</feature>
<reference evidence="2" key="1">
    <citation type="submission" date="2021-01" db="EMBL/GenBank/DDBJ databases">
        <title>Whole genome shotgun sequence of Virgisporangium aliadipatigenens NBRC 105644.</title>
        <authorList>
            <person name="Komaki H."/>
            <person name="Tamura T."/>
        </authorList>
    </citation>
    <scope>NUCLEOTIDE SEQUENCE</scope>
    <source>
        <strain evidence="2">NBRC 105644</strain>
    </source>
</reference>
<evidence type="ECO:0000313" key="2">
    <source>
        <dbReference type="EMBL" id="GIJ52102.1"/>
    </source>
</evidence>
<accession>A0A8J3YX19</accession>
<protein>
    <recommendedName>
        <fullName evidence="4">F5/8 type C domain-containing protein</fullName>
    </recommendedName>
</protein>
<dbReference type="SUPFAM" id="SSF49785">
    <property type="entry name" value="Galactose-binding domain-like"/>
    <property type="match status" value="1"/>
</dbReference>
<keyword evidence="1" id="KW-0732">Signal</keyword>
<dbReference type="RefSeq" id="WP_203905498.1">
    <property type="nucleotide sequence ID" value="NZ_BOPF01000064.1"/>
</dbReference>
<dbReference type="AlphaFoldDB" id="A0A8J3YX19"/>
<sequence>MPRRKGPFAAALLTVAAGVAVAVADPFERSAPAVPVTDSVVQVVTDAPLNTFPGTHALGAGIDGLEKGEIDKVWTPDNIKAMRSAGFGAISYRLRTELGVKAWHWNPNGTWSDPAKQQGYWTSDTEVRDDPGVSYGYHLPRRGNTIDQANNDGYSRLADGNPDSFWKSNPYLDSHFTKEPDADHPQWMLAAFDEPVPVDTLRIAWGTPYATQFRVQYWTGEDALFPAQEGPVDWKDFPIGAHTGRGGTQTVKVANAPVTVQFVRVLMTADSDTAPPGSTDVRDRLGYAVRELSVGQTKGGTFVDHVKHDRSQNQTHMVTSSTDPWHRAEDLDKNYEHASFERTFASGITNDAPMMVPVPALYGTPDDAAALAAYLRNRGFPVERVEVGEEPDGQIAQPADYAALYLQMATAMKGENPELEFGGPGYQTVIPDWFAWPDRDGVRSWTGQFVSYLKKRGRMDDFDFFSFEWYPFDDVCEEPSGPLARQPGMLADILKKQEAAGLPREVPKVITEYGYSSFVGQPEVEMPGAIMNAEIAAHLLTLGGETSYYYGLEPNDVFQEDEGKPCNTWGNLMLFQFVEDQPVRPLATFHSAQLVNHHWAQPGTGKHTVYKATSSVDSGTVTAYALRRPDGKLSVMILNKNPRKSLTVRLTHGSENAQRPVGGELKLWQYSPLQYEWIPHPQGHAYPGLNEPPYRHTVEEGDAVLLPPYSITVLRTKGSTY</sequence>
<dbReference type="InterPro" id="IPR008979">
    <property type="entry name" value="Galactose-bd-like_sf"/>
</dbReference>